<evidence type="ECO:0000256" key="1">
    <source>
        <dbReference type="ARBA" id="ARBA00002550"/>
    </source>
</evidence>
<dbReference type="OrthoDB" id="545197at2759"/>
<name>A0A835Y6P4_9CHLO</name>
<dbReference type="PROSITE" id="PS50005">
    <property type="entry name" value="TPR"/>
    <property type="match status" value="1"/>
</dbReference>
<dbReference type="PANTHER" id="PTHR23083:SF464">
    <property type="entry name" value="TETRATRICOPEPTIDE REPEAT DOMAIN 7, ISOFORM A"/>
    <property type="match status" value="1"/>
</dbReference>
<accession>A0A835Y6P4</accession>
<proteinExistence type="inferred from homology"/>
<comment type="similarity">
    <text evidence="2">Belongs to the YPP1 family.</text>
</comment>
<dbReference type="SMART" id="SM00028">
    <property type="entry name" value="TPR"/>
    <property type="match status" value="3"/>
</dbReference>
<comment type="function">
    <text evidence="1">Involved in endocytosis.</text>
</comment>
<sequence>MGPSLDPEVLRGKDGGIFDVYRQLAEARGTPAAADKWLGTARAALAIGEVERARTFLEGFLESDRNNLPAQLLLAKTYQTLGTEEALDDSVAVARSALSHAKAADDVLSATTQLALALGTRARVHTRQQHDRQQDRAEAEQLLSSALTSAPSTSGPAVAAARYSLAVLQAEQGTGAAAMATARDALREAQAVRDNQLTALCLLLVSSLLSSRRQTKLALQVLSAAPSQAGAAEGSLWSDVFVLRLRARLLDVRGDVPGSLEALAQCKRVLSGWAEGRAPLPAGVSRGEVEAALIELWGELAQALAKSGQAAEAMAAADHALALSPWAAPARAALGAVHEALGEPEAAAAAYGDALALDPTHAPALLRQGAMYARRGGRSELAVARDMLAEALRYDPACAAAWYQLGRVALGLEHRAEAEEHLLTAVRLAAAAPALPFSSLPLAPPQAAA</sequence>
<dbReference type="InterPro" id="IPR051722">
    <property type="entry name" value="Endocytosis_PI4K-reg_protein"/>
</dbReference>
<evidence type="ECO:0000313" key="5">
    <source>
        <dbReference type="Proteomes" id="UP000612055"/>
    </source>
</evidence>
<dbReference type="Gene3D" id="1.25.40.10">
    <property type="entry name" value="Tetratricopeptide repeat domain"/>
    <property type="match status" value="2"/>
</dbReference>
<dbReference type="Proteomes" id="UP000612055">
    <property type="component" value="Unassembled WGS sequence"/>
</dbReference>
<dbReference type="InterPro" id="IPR019734">
    <property type="entry name" value="TPR_rpt"/>
</dbReference>
<comment type="caution">
    <text evidence="4">The sequence shown here is derived from an EMBL/GenBank/DDBJ whole genome shotgun (WGS) entry which is preliminary data.</text>
</comment>
<dbReference type="AlphaFoldDB" id="A0A835Y6P4"/>
<dbReference type="EMBL" id="JAEHOE010000015">
    <property type="protein sequence ID" value="KAG2497220.1"/>
    <property type="molecule type" value="Genomic_DNA"/>
</dbReference>
<dbReference type="SUPFAM" id="SSF48452">
    <property type="entry name" value="TPR-like"/>
    <property type="match status" value="2"/>
</dbReference>
<dbReference type="Pfam" id="PF13432">
    <property type="entry name" value="TPR_16"/>
    <property type="match status" value="1"/>
</dbReference>
<feature type="repeat" description="TPR" evidence="3">
    <location>
        <begin position="328"/>
        <end position="361"/>
    </location>
</feature>
<protein>
    <submittedName>
        <fullName evidence="4">Uncharacterized protein</fullName>
    </submittedName>
</protein>
<evidence type="ECO:0000256" key="2">
    <source>
        <dbReference type="ARBA" id="ARBA00038251"/>
    </source>
</evidence>
<dbReference type="Pfam" id="PF13181">
    <property type="entry name" value="TPR_8"/>
    <property type="match status" value="3"/>
</dbReference>
<gene>
    <name evidence="4" type="ORF">HYH03_004809</name>
</gene>
<evidence type="ECO:0000313" key="4">
    <source>
        <dbReference type="EMBL" id="KAG2497220.1"/>
    </source>
</evidence>
<keyword evidence="3" id="KW-0802">TPR repeat</keyword>
<keyword evidence="5" id="KW-1185">Reference proteome</keyword>
<reference evidence="4" key="1">
    <citation type="journal article" date="2020" name="bioRxiv">
        <title>Comparative genomics of Chlamydomonas.</title>
        <authorList>
            <person name="Craig R.J."/>
            <person name="Hasan A.R."/>
            <person name="Ness R.W."/>
            <person name="Keightley P.D."/>
        </authorList>
    </citation>
    <scope>NUCLEOTIDE SEQUENCE</scope>
    <source>
        <strain evidence="4">CCAP 11/70</strain>
    </source>
</reference>
<dbReference type="InterPro" id="IPR011990">
    <property type="entry name" value="TPR-like_helical_dom_sf"/>
</dbReference>
<dbReference type="PANTHER" id="PTHR23083">
    <property type="entry name" value="TETRATRICOPEPTIDE REPEAT PROTEIN, TPR"/>
    <property type="match status" value="1"/>
</dbReference>
<organism evidence="4 5">
    <name type="scientific">Edaphochlamys debaryana</name>
    <dbReference type="NCBI Taxonomy" id="47281"/>
    <lineage>
        <taxon>Eukaryota</taxon>
        <taxon>Viridiplantae</taxon>
        <taxon>Chlorophyta</taxon>
        <taxon>core chlorophytes</taxon>
        <taxon>Chlorophyceae</taxon>
        <taxon>CS clade</taxon>
        <taxon>Chlamydomonadales</taxon>
        <taxon>Chlamydomonadales incertae sedis</taxon>
        <taxon>Edaphochlamys</taxon>
    </lineage>
</organism>
<evidence type="ECO:0000256" key="3">
    <source>
        <dbReference type="PROSITE-ProRule" id="PRU00339"/>
    </source>
</evidence>